<dbReference type="InterPro" id="IPR049900">
    <property type="entry name" value="PKS_mFAS_DH"/>
</dbReference>
<dbReference type="Pfam" id="PF14765">
    <property type="entry name" value="PS-DH"/>
    <property type="match status" value="1"/>
</dbReference>
<dbReference type="Pfam" id="PF08240">
    <property type="entry name" value="ADH_N"/>
    <property type="match status" value="1"/>
</dbReference>
<dbReference type="InterPro" id="IPR011032">
    <property type="entry name" value="GroES-like_sf"/>
</dbReference>
<dbReference type="InterPro" id="IPR009081">
    <property type="entry name" value="PP-bd_ACP"/>
</dbReference>
<proteinExistence type="predicted"/>
<dbReference type="PROSITE" id="PS50075">
    <property type="entry name" value="CARRIER"/>
    <property type="match status" value="1"/>
</dbReference>
<dbReference type="Gene3D" id="3.10.129.110">
    <property type="entry name" value="Polyketide synthase dehydratase"/>
    <property type="match status" value="1"/>
</dbReference>
<dbReference type="InterPro" id="IPR036736">
    <property type="entry name" value="ACP-like_sf"/>
</dbReference>
<keyword evidence="6" id="KW-0012">Acyltransferase</keyword>
<evidence type="ECO:0008006" key="14">
    <source>
        <dbReference type="Google" id="ProtNLM"/>
    </source>
</evidence>
<dbReference type="PROSITE" id="PS52004">
    <property type="entry name" value="KS3_2"/>
    <property type="match status" value="1"/>
</dbReference>
<evidence type="ECO:0000256" key="6">
    <source>
        <dbReference type="ARBA" id="ARBA00023315"/>
    </source>
</evidence>
<dbReference type="InterPro" id="IPR049551">
    <property type="entry name" value="PKS_DH_C"/>
</dbReference>
<dbReference type="InterPro" id="IPR049552">
    <property type="entry name" value="PKS_DH_N"/>
</dbReference>
<dbReference type="SUPFAM" id="SSF51735">
    <property type="entry name" value="NAD(P)-binding Rossmann-fold domains"/>
    <property type="match status" value="2"/>
</dbReference>
<dbReference type="Gene3D" id="3.40.50.720">
    <property type="entry name" value="NAD(P)-binding Rossmann-like Domain"/>
    <property type="match status" value="2"/>
</dbReference>
<keyword evidence="13" id="KW-1185">Reference proteome</keyword>
<dbReference type="Gene3D" id="3.40.50.150">
    <property type="entry name" value="Vaccinia Virus protein VP39"/>
    <property type="match status" value="1"/>
</dbReference>
<dbReference type="GO" id="GO:0006633">
    <property type="term" value="P:fatty acid biosynthetic process"/>
    <property type="evidence" value="ECO:0007669"/>
    <property type="project" value="TreeGrafter"/>
</dbReference>
<keyword evidence="1" id="KW-0596">Phosphopantetheine</keyword>
<dbReference type="SMART" id="SM00827">
    <property type="entry name" value="PKS_AT"/>
    <property type="match status" value="1"/>
</dbReference>
<dbReference type="InterPro" id="IPR050091">
    <property type="entry name" value="PKS_NRPS_Biosynth_Enz"/>
</dbReference>
<evidence type="ECO:0000259" key="9">
    <source>
        <dbReference type="PROSITE" id="PS50075"/>
    </source>
</evidence>
<dbReference type="OrthoDB" id="329835at2759"/>
<keyword evidence="4" id="KW-0521">NADP</keyword>
<dbReference type="GO" id="GO:0031177">
    <property type="term" value="F:phosphopantetheine binding"/>
    <property type="evidence" value="ECO:0007669"/>
    <property type="project" value="InterPro"/>
</dbReference>
<dbReference type="Pfam" id="PF08659">
    <property type="entry name" value="KR"/>
    <property type="match status" value="1"/>
</dbReference>
<reference evidence="12" key="1">
    <citation type="submission" date="2020-02" db="EMBL/GenBank/DDBJ databases">
        <authorList>
            <person name="Palmer J.M."/>
        </authorList>
    </citation>
    <scope>NUCLEOTIDE SEQUENCE</scope>
    <source>
        <strain evidence="12">EPUS1.4</strain>
        <tissue evidence="12">Thallus</tissue>
    </source>
</reference>
<feature type="active site" description="Proton donor; for dehydratase activity" evidence="7">
    <location>
        <position position="1179"/>
    </location>
</feature>
<dbReference type="InterPro" id="IPR014043">
    <property type="entry name" value="Acyl_transferase_dom"/>
</dbReference>
<dbReference type="SUPFAM" id="SSF50129">
    <property type="entry name" value="GroES-like"/>
    <property type="match status" value="1"/>
</dbReference>
<evidence type="ECO:0000256" key="7">
    <source>
        <dbReference type="PROSITE-ProRule" id="PRU01363"/>
    </source>
</evidence>
<feature type="domain" description="PKS/mFAS DH" evidence="11">
    <location>
        <begin position="980"/>
        <end position="1260"/>
    </location>
</feature>
<dbReference type="PANTHER" id="PTHR43775">
    <property type="entry name" value="FATTY ACID SYNTHASE"/>
    <property type="match status" value="1"/>
</dbReference>
<dbReference type="GO" id="GO:0044550">
    <property type="term" value="P:secondary metabolite biosynthetic process"/>
    <property type="evidence" value="ECO:0007669"/>
    <property type="project" value="TreeGrafter"/>
</dbReference>
<dbReference type="SUPFAM" id="SSF47336">
    <property type="entry name" value="ACP-like"/>
    <property type="match status" value="1"/>
</dbReference>
<dbReference type="InterPro" id="IPR013149">
    <property type="entry name" value="ADH-like_C"/>
</dbReference>
<dbReference type="Gene3D" id="3.30.70.3290">
    <property type="match status" value="1"/>
</dbReference>
<gene>
    <name evidence="12" type="ORF">GJ744_009717</name>
</gene>
<dbReference type="Gene3D" id="1.10.1200.10">
    <property type="entry name" value="ACP-like"/>
    <property type="match status" value="1"/>
</dbReference>
<dbReference type="GO" id="GO:0004312">
    <property type="term" value="F:fatty acid synthase activity"/>
    <property type="evidence" value="ECO:0007669"/>
    <property type="project" value="TreeGrafter"/>
</dbReference>
<dbReference type="Pfam" id="PF02801">
    <property type="entry name" value="Ketoacyl-synt_C"/>
    <property type="match status" value="1"/>
</dbReference>
<keyword evidence="5" id="KW-0511">Multifunctional enzyme</keyword>
<dbReference type="SUPFAM" id="SSF53901">
    <property type="entry name" value="Thiolase-like"/>
    <property type="match status" value="1"/>
</dbReference>
<dbReference type="Pfam" id="PF00550">
    <property type="entry name" value="PP-binding"/>
    <property type="match status" value="1"/>
</dbReference>
<evidence type="ECO:0000256" key="5">
    <source>
        <dbReference type="ARBA" id="ARBA00023268"/>
    </source>
</evidence>
<dbReference type="Gene3D" id="3.90.180.10">
    <property type="entry name" value="Medium-chain alcohol dehydrogenases, catalytic domain"/>
    <property type="match status" value="1"/>
</dbReference>
<feature type="domain" description="Ketosynthase family 3 (KS3)" evidence="10">
    <location>
        <begin position="102"/>
        <end position="520"/>
    </location>
</feature>
<dbReference type="InterPro" id="IPR042104">
    <property type="entry name" value="PKS_dehydratase_sf"/>
</dbReference>
<dbReference type="PROSITE" id="PS52019">
    <property type="entry name" value="PKS_MFAS_DH"/>
    <property type="match status" value="1"/>
</dbReference>
<dbReference type="InterPro" id="IPR016036">
    <property type="entry name" value="Malonyl_transacylase_ACP-bd"/>
</dbReference>
<protein>
    <recommendedName>
        <fullName evidence="14">Carrier domain-containing protein</fullName>
    </recommendedName>
</protein>
<dbReference type="InterPro" id="IPR016039">
    <property type="entry name" value="Thiolase-like"/>
</dbReference>
<dbReference type="InterPro" id="IPR020807">
    <property type="entry name" value="PKS_DH"/>
</dbReference>
<dbReference type="Gene3D" id="3.40.366.10">
    <property type="entry name" value="Malonyl-Coenzyme A Acyl Carrier Protein, domain 2"/>
    <property type="match status" value="1"/>
</dbReference>
<organism evidence="12 13">
    <name type="scientific">Endocarpon pusillum</name>
    <dbReference type="NCBI Taxonomy" id="364733"/>
    <lineage>
        <taxon>Eukaryota</taxon>
        <taxon>Fungi</taxon>
        <taxon>Dikarya</taxon>
        <taxon>Ascomycota</taxon>
        <taxon>Pezizomycotina</taxon>
        <taxon>Eurotiomycetes</taxon>
        <taxon>Chaetothyriomycetidae</taxon>
        <taxon>Verrucariales</taxon>
        <taxon>Verrucariaceae</taxon>
        <taxon>Endocarpon</taxon>
    </lineage>
</organism>
<sequence length="2522" mass="277360">MGVNTQSSLPGSPDQGEAISNFQSFLDESKGPRRELNHKALVNGTINSQIPSTVAWEDNEARCRQQDISTRQKPPTTNDHGSPNGSKRSIQTSADTHIANGQAHIAICGIGVRLPNGLRTPQQLWHFLLTKGDARSRVPESRYNVSAFYDPTGKQGTVVTEHGYFMDDDIGTLDTSFFPMPRMELERADPQQRLLLEVTRECLEDAGETKWRGKRIGCYVGSLGEDWCEMFARETQNWGMYRPTGTGDFALSNRVSYEMDFQGPSLTIRTACSASLVALHEACTAIARGDCEGAIVGGVNLIMTPSATMSMTEQNVLSKDGSCMSFSAEANGYARGEAVTAVFIKSLDDALRDGNPVRAVIRGSATNHDGKTPGMSFPSSDAQEALMRRAYQVAGIDNLSQTGYVECHGTGTPIGDPIETKAVARVFGDRGIHIGSIKPNLGHTEGASGLLSVIKTVLALQNATIPPNIKFLTPNPAIPFASGKLTVPIEPTPWPKDRLKRASVNSFGVGGTNAHVILDSAIYYDHKSARTSSSDGPQLLLFSANSPKALSRSIDNYRDYIEKSPGCIPDLAYTLSNRREHLSHRAFAIANQGIMGAASAGIKTGRAPVLVMVFTGQGAQWSQMGLKLLNSSPIFLDTVRRLDNYLQAMSSYIPQWTLEEELRKPNNKARIDAAEFSQPLTTAIQVALLDTLALMDIRPDAVVGHSSGEIAAAYAAGALTAKEAILVAAYRGAAAAAQKRSGAMAAIGMSWQETEKYLVPNVTIACDNSSSSVTISGDTDAVEAVIARIRKSQLNVLARKLQVNKAYHSYHMTEIGEHYHSLIADCVRGRKADKLFFSSVTGGLLEMDLGPRYWQQNMESPVLFRSAVSSILRHEIAESATFLEVGPHSALAGPLRQLFTHEGSKATYAATMIRNRDCAESFLSAVGSLWSLQVPVGLKALAPGGLCLSDLPPYPWDHEDSYWYESRVSKEFRHRKHPHCDLLGSKVPESTDLEPLWRNVFHLDNAPWVRDHKVGNEIVFPFAGYIAMAGKAIHQISGTNEGFRLRHVLVSTALILSDDRPTEIITMLRQHQLTDTLNSQWWEFTITSHNDRGWTRHCTGEVAIHSKVLTSAQTPQPYPRKVVMREWFDKLRRAGLDLGTAFHRLEHITAATATQKATGTVRNKSLETGKYHLHPTAIDAALQLVGIAFTNGWSRKHRTRLPTSCDELTVFRSCMDFTVDATAKFHGSSVVGEVQGVDDGNIVLHISGLKLASIDSLDASTLEDTHAVARQVWAPDIDFLNPNDLIKLSKDCSSLESALEELTDLCLLHAQKSFVGLSLENPHLQSFRQWIDDQLQSVDTSCFEENTTNDTIFESIDALVHRLATTQASSAALVLQSISRNISAIASGRSLSWKTDLASETIDSFYQFIDRYDVSTFIETLAHCKPNLRVLEIGSWKDSPSDSVLKSLTLADGRILCSKYTFMSQNFVPAANKEKACPCLEYITFNLDEDPSEQGFGQYDLIITNNSIHQTRNTESSLKNVRKLLKPSGHLLLQEPCTTSRWINFVFGTHPRWWSQSGQAASPESRSNPAKWYRELLAAGFEKEDLAALGSENSHQPGCATVVRSSILPRQAKQVTLLCGNQGSDVLLSSLERSGYEVVQRTLQDLPPPRHDIIALLDENGPFFENISPHSYNSLQNFLLSLDNSGVFWITRPCQVHCRDPRYAQVIGAARTLRSELLIDFATCEVDSLASSAENVVNVFEKFQNRNRNTDDMLRPDFEYSIYGGLVHVDRLYPFSLTDELLIAEPGDRAMLDIAVPGRLSTLHWARRPTAVDLKPDEVEIEMYSVGLNFRDILIALKVVELDERPLGCEGAGVIRRMGSGVTSLSTGDRVAFIDRKTFSTTHITRAIHCVKIPDGLGFDEASAMFFPYVTAMHSLMSVGCLEKGQSVLIHSACGGVGLAAIQLSQMIGAEIYATVGADDKIEHLVEAYKIPRHRIFSSRDDSFVEGIMRETREGVDVVLNSLSGDLLHATWRCVAPFGKMVEIGKRDLIGYGKLDMNIFLANRSYCCVDIDMFLHKPAIINRLERLTVEFLQKRLITPLRPLKVFDAASTYHAFRYMQPGQHIGRIAVSLRNSPGNTKLGTEIRDRPMELELQSSASYLLVGGLGGLGRSVSRWMVERGARYLIYLSRSAGLDPGDGQFVEEINSMGCRVQLVRGTVTSLEDVTRAIRGAEKPVRGILQMSMVLRDEHFSKMGWDEWNAATAPKVQGTWNLHNASISENLHLDFFVLFSSLSGVIGQPGQANYASANTFLDAFVQHRTNLGLTASAIDIGAVGDVGYISQDQELMQKMTITGFKALKEQEVLDALTVAMAPCDSGKNDLSGCRSRFVDCKRFVLGLESTIPLDSPANRTVWRTDRRMAVYHNGSGSVSNAAAQEVSLKMLINNAKADISILKAEGASEYFAKEVGKKLLSLLLKPEEDLNTSLSLTDIGMDSLVGIELCNWWKQVFGFSVSVLEMLRLGTLEALGEHAVKGLLKEVGATRA</sequence>
<dbReference type="InterPro" id="IPR020843">
    <property type="entry name" value="ER"/>
</dbReference>
<dbReference type="SUPFAM" id="SSF53335">
    <property type="entry name" value="S-adenosyl-L-methionine-dependent methyltransferases"/>
    <property type="match status" value="1"/>
</dbReference>
<dbReference type="InterPro" id="IPR020841">
    <property type="entry name" value="PKS_Beta-ketoAc_synthase_dom"/>
</dbReference>
<feature type="compositionally biased region" description="Polar residues" evidence="8">
    <location>
        <begin position="66"/>
        <end position="90"/>
    </location>
</feature>
<feature type="region of interest" description="C-terminal hotdog fold" evidence="7">
    <location>
        <begin position="1119"/>
        <end position="1260"/>
    </location>
</feature>
<evidence type="ECO:0000256" key="1">
    <source>
        <dbReference type="ARBA" id="ARBA00022450"/>
    </source>
</evidence>
<dbReference type="Gene3D" id="3.40.47.10">
    <property type="match status" value="1"/>
</dbReference>
<feature type="domain" description="Carrier" evidence="9">
    <location>
        <begin position="2436"/>
        <end position="2513"/>
    </location>
</feature>
<dbReference type="CDD" id="cd05195">
    <property type="entry name" value="enoyl_red"/>
    <property type="match status" value="1"/>
</dbReference>
<dbReference type="InterPro" id="IPR013968">
    <property type="entry name" value="PKS_KR"/>
</dbReference>
<evidence type="ECO:0000256" key="2">
    <source>
        <dbReference type="ARBA" id="ARBA00022553"/>
    </source>
</evidence>
<dbReference type="SMART" id="SM00822">
    <property type="entry name" value="PKS_KR"/>
    <property type="match status" value="1"/>
</dbReference>
<dbReference type="Pfam" id="PF00698">
    <property type="entry name" value="Acyl_transf_1"/>
    <property type="match status" value="1"/>
</dbReference>
<evidence type="ECO:0000256" key="4">
    <source>
        <dbReference type="ARBA" id="ARBA00022857"/>
    </source>
</evidence>
<dbReference type="Pfam" id="PF00109">
    <property type="entry name" value="ketoacyl-synt"/>
    <property type="match status" value="1"/>
</dbReference>
<dbReference type="SMART" id="SM00825">
    <property type="entry name" value="PKS_KS"/>
    <property type="match status" value="1"/>
</dbReference>
<dbReference type="Pfam" id="PF21089">
    <property type="entry name" value="PKS_DH_N"/>
    <property type="match status" value="1"/>
</dbReference>
<feature type="region of interest" description="Disordered" evidence="8">
    <location>
        <begin position="61"/>
        <end position="90"/>
    </location>
</feature>
<dbReference type="SMART" id="SM00823">
    <property type="entry name" value="PKS_PP"/>
    <property type="match status" value="1"/>
</dbReference>
<keyword evidence="2" id="KW-0597">Phosphoprotein</keyword>
<dbReference type="InterPro" id="IPR014031">
    <property type="entry name" value="Ketoacyl_synth_C"/>
</dbReference>
<dbReference type="InterPro" id="IPR001227">
    <property type="entry name" value="Ac_transferase_dom_sf"/>
</dbReference>
<comment type="caution">
    <text evidence="12">The sequence shown here is derived from an EMBL/GenBank/DDBJ whole genome shotgun (WGS) entry which is preliminary data.</text>
</comment>
<evidence type="ECO:0000256" key="8">
    <source>
        <dbReference type="SAM" id="MobiDB-lite"/>
    </source>
</evidence>
<dbReference type="InterPro" id="IPR057326">
    <property type="entry name" value="KR_dom"/>
</dbReference>
<dbReference type="Pfam" id="PF16197">
    <property type="entry name" value="KAsynt_C_assoc"/>
    <property type="match status" value="1"/>
</dbReference>
<dbReference type="CDD" id="cd00833">
    <property type="entry name" value="PKS"/>
    <property type="match status" value="1"/>
</dbReference>
<dbReference type="GO" id="GO:0016491">
    <property type="term" value="F:oxidoreductase activity"/>
    <property type="evidence" value="ECO:0007669"/>
    <property type="project" value="InterPro"/>
</dbReference>
<dbReference type="PANTHER" id="PTHR43775:SF28">
    <property type="entry name" value="SYNTHASE, PUTATIVE-RELATED"/>
    <property type="match status" value="1"/>
</dbReference>
<dbReference type="InterPro" id="IPR029063">
    <property type="entry name" value="SAM-dependent_MTases_sf"/>
</dbReference>
<dbReference type="SUPFAM" id="SSF52151">
    <property type="entry name" value="FabD/lysophospholipase-like"/>
    <property type="match status" value="1"/>
</dbReference>
<dbReference type="InterPro" id="IPR036291">
    <property type="entry name" value="NAD(P)-bd_dom_sf"/>
</dbReference>
<dbReference type="InterPro" id="IPR032821">
    <property type="entry name" value="PKS_assoc"/>
</dbReference>
<dbReference type="SMART" id="SM00826">
    <property type="entry name" value="PKS_DH"/>
    <property type="match status" value="1"/>
</dbReference>
<accession>A0A8H7EB03</accession>
<dbReference type="EMBL" id="JAACFV010000006">
    <property type="protein sequence ID" value="KAF7513296.1"/>
    <property type="molecule type" value="Genomic_DNA"/>
</dbReference>
<evidence type="ECO:0000313" key="12">
    <source>
        <dbReference type="EMBL" id="KAF7513296.1"/>
    </source>
</evidence>
<name>A0A8H7EB03_9EURO</name>
<evidence type="ECO:0000313" key="13">
    <source>
        <dbReference type="Proteomes" id="UP000606974"/>
    </source>
</evidence>
<feature type="active site" description="Proton acceptor; for dehydratase activity" evidence="7">
    <location>
        <position position="1012"/>
    </location>
</feature>
<dbReference type="InterPro" id="IPR013154">
    <property type="entry name" value="ADH-like_N"/>
</dbReference>
<dbReference type="InterPro" id="IPR014030">
    <property type="entry name" value="Ketoacyl_synth_N"/>
</dbReference>
<dbReference type="InterPro" id="IPR016035">
    <property type="entry name" value="Acyl_Trfase/lysoPLipase"/>
</dbReference>
<feature type="region of interest" description="N-terminal hotdog fold" evidence="7">
    <location>
        <begin position="980"/>
        <end position="1109"/>
    </location>
</feature>
<dbReference type="InterPro" id="IPR020806">
    <property type="entry name" value="PKS_PP-bd"/>
</dbReference>
<evidence type="ECO:0000259" key="11">
    <source>
        <dbReference type="PROSITE" id="PS52019"/>
    </source>
</evidence>
<dbReference type="Pfam" id="PF00107">
    <property type="entry name" value="ADH_zinc_N"/>
    <property type="match status" value="1"/>
</dbReference>
<evidence type="ECO:0000259" key="10">
    <source>
        <dbReference type="PROSITE" id="PS52004"/>
    </source>
</evidence>
<dbReference type="Proteomes" id="UP000606974">
    <property type="component" value="Unassembled WGS sequence"/>
</dbReference>
<dbReference type="SUPFAM" id="SSF55048">
    <property type="entry name" value="Probable ACP-binding domain of malonyl-CoA ACP transacylase"/>
    <property type="match status" value="1"/>
</dbReference>
<dbReference type="SMART" id="SM00829">
    <property type="entry name" value="PKS_ER"/>
    <property type="match status" value="1"/>
</dbReference>
<keyword evidence="3" id="KW-0808">Transferase</keyword>
<evidence type="ECO:0000256" key="3">
    <source>
        <dbReference type="ARBA" id="ARBA00022679"/>
    </source>
</evidence>